<dbReference type="InterPro" id="IPR026846">
    <property type="entry name" value="Nse2(Mms21)"/>
</dbReference>
<dbReference type="PANTHER" id="PTHR21330">
    <property type="entry name" value="E3 SUMO-PROTEIN LIGASE NSE2"/>
    <property type="match status" value="1"/>
</dbReference>
<dbReference type="OrthoDB" id="26899at2759"/>
<keyword evidence="5" id="KW-0808">Transferase</keyword>
<dbReference type="AlphaFoldDB" id="A0A6G0TTB5"/>
<comment type="similarity">
    <text evidence="3">Belongs to the NSE2 family.</text>
</comment>
<name>A0A6G0TTB5_APHGL</name>
<evidence type="ECO:0000256" key="2">
    <source>
        <dbReference type="ARBA" id="ARBA00004718"/>
    </source>
</evidence>
<accession>A0A6G0TTB5</accession>
<feature type="domain" description="SP-RING-type" evidence="13">
    <location>
        <begin position="245"/>
        <end position="292"/>
    </location>
</feature>
<proteinExistence type="inferred from homology"/>
<evidence type="ECO:0000256" key="8">
    <source>
        <dbReference type="ARBA" id="ARBA00022786"/>
    </source>
</evidence>
<organism evidence="14 15">
    <name type="scientific">Aphis glycines</name>
    <name type="common">Soybean aphid</name>
    <dbReference type="NCBI Taxonomy" id="307491"/>
    <lineage>
        <taxon>Eukaryota</taxon>
        <taxon>Metazoa</taxon>
        <taxon>Ecdysozoa</taxon>
        <taxon>Arthropoda</taxon>
        <taxon>Hexapoda</taxon>
        <taxon>Insecta</taxon>
        <taxon>Pterygota</taxon>
        <taxon>Neoptera</taxon>
        <taxon>Paraneoptera</taxon>
        <taxon>Hemiptera</taxon>
        <taxon>Sternorrhyncha</taxon>
        <taxon>Aphidomorpha</taxon>
        <taxon>Aphidoidea</taxon>
        <taxon>Aphididae</taxon>
        <taxon>Aphidini</taxon>
        <taxon>Aphis</taxon>
        <taxon>Aphis</taxon>
    </lineage>
</organism>
<dbReference type="GO" id="GO:0030915">
    <property type="term" value="C:Smc5-Smc6 complex"/>
    <property type="evidence" value="ECO:0007669"/>
    <property type="project" value="InterPro"/>
</dbReference>
<evidence type="ECO:0000313" key="15">
    <source>
        <dbReference type="Proteomes" id="UP000475862"/>
    </source>
</evidence>
<evidence type="ECO:0000256" key="6">
    <source>
        <dbReference type="ARBA" id="ARBA00022723"/>
    </source>
</evidence>
<evidence type="ECO:0000256" key="1">
    <source>
        <dbReference type="ARBA" id="ARBA00004123"/>
    </source>
</evidence>
<dbReference type="Gene3D" id="3.30.40.10">
    <property type="entry name" value="Zinc/RING finger domain, C3HC4 (zinc finger)"/>
    <property type="match status" value="2"/>
</dbReference>
<comment type="caution">
    <text evidence="14">The sequence shown here is derived from an EMBL/GenBank/DDBJ whole genome shotgun (WGS) entry which is preliminary data.</text>
</comment>
<dbReference type="GO" id="GO:0008270">
    <property type="term" value="F:zinc ion binding"/>
    <property type="evidence" value="ECO:0007669"/>
    <property type="project" value="UniProtKB-KW"/>
</dbReference>
<dbReference type="GO" id="GO:0016925">
    <property type="term" value="P:protein sumoylation"/>
    <property type="evidence" value="ECO:0007669"/>
    <property type="project" value="UniProtKB-UniPathway"/>
</dbReference>
<keyword evidence="10" id="KW-0539">Nucleus</keyword>
<dbReference type="Proteomes" id="UP000475862">
    <property type="component" value="Unassembled WGS sequence"/>
</dbReference>
<dbReference type="GO" id="GO:0061665">
    <property type="term" value="F:SUMO ligase activity"/>
    <property type="evidence" value="ECO:0007669"/>
    <property type="project" value="TreeGrafter"/>
</dbReference>
<dbReference type="InterPro" id="IPR013083">
    <property type="entry name" value="Znf_RING/FYVE/PHD"/>
</dbReference>
<gene>
    <name evidence="14" type="ORF">AGLY_005595</name>
</gene>
<evidence type="ECO:0000256" key="12">
    <source>
        <dbReference type="ARBA" id="ARBA00032533"/>
    </source>
</evidence>
<dbReference type="EMBL" id="VYZN01000016">
    <property type="protein sequence ID" value="KAE9538496.1"/>
    <property type="molecule type" value="Genomic_DNA"/>
</dbReference>
<keyword evidence="9" id="KW-0862">Zinc</keyword>
<dbReference type="CDD" id="cd16651">
    <property type="entry name" value="SPL-RING_NSE2"/>
    <property type="match status" value="1"/>
</dbReference>
<keyword evidence="7" id="KW-0863">Zinc-finger</keyword>
<keyword evidence="6" id="KW-0479">Metal-binding</keyword>
<evidence type="ECO:0000256" key="9">
    <source>
        <dbReference type="ARBA" id="ARBA00022833"/>
    </source>
</evidence>
<evidence type="ECO:0000256" key="7">
    <source>
        <dbReference type="ARBA" id="ARBA00022771"/>
    </source>
</evidence>
<dbReference type="GO" id="GO:0005634">
    <property type="term" value="C:nucleus"/>
    <property type="evidence" value="ECO:0007669"/>
    <property type="project" value="UniProtKB-SubCell"/>
</dbReference>
<dbReference type="UniPathway" id="UPA00886"/>
<evidence type="ECO:0000256" key="5">
    <source>
        <dbReference type="ARBA" id="ARBA00022679"/>
    </source>
</evidence>
<dbReference type="InterPro" id="IPR004181">
    <property type="entry name" value="Znf_MIZ"/>
</dbReference>
<keyword evidence="15" id="KW-1185">Reference proteome</keyword>
<comment type="subcellular location">
    <subcellularLocation>
        <location evidence="1">Nucleus</location>
    </subcellularLocation>
</comment>
<feature type="domain" description="SP-RING-type" evidence="13">
    <location>
        <begin position="375"/>
        <end position="422"/>
    </location>
</feature>
<evidence type="ECO:0000259" key="13">
    <source>
        <dbReference type="Pfam" id="PF11789"/>
    </source>
</evidence>
<evidence type="ECO:0000256" key="11">
    <source>
        <dbReference type="ARBA" id="ARBA00031731"/>
    </source>
</evidence>
<evidence type="ECO:0000313" key="14">
    <source>
        <dbReference type="EMBL" id="KAE9538496.1"/>
    </source>
</evidence>
<evidence type="ECO:0000256" key="3">
    <source>
        <dbReference type="ARBA" id="ARBA00008212"/>
    </source>
</evidence>
<protein>
    <recommendedName>
        <fullName evidence="4">E3 SUMO-protein ligase NSE2</fullName>
    </recommendedName>
    <alternativeName>
        <fullName evidence="11">E3 SUMO-protein transferase NSE2</fullName>
    </alternativeName>
    <alternativeName>
        <fullName evidence="12">Non-structural maintenance of chromosomes element 2 homolog</fullName>
    </alternativeName>
</protein>
<dbReference type="Pfam" id="PF11789">
    <property type="entry name" value="zf-Nse"/>
    <property type="match status" value="2"/>
</dbReference>
<dbReference type="GO" id="GO:0000724">
    <property type="term" value="P:double-strand break repair via homologous recombination"/>
    <property type="evidence" value="ECO:0007669"/>
    <property type="project" value="InterPro"/>
</dbReference>
<evidence type="ECO:0000256" key="4">
    <source>
        <dbReference type="ARBA" id="ARBA00020923"/>
    </source>
</evidence>
<keyword evidence="8" id="KW-0833">Ubl conjugation pathway</keyword>
<reference evidence="14 15" key="1">
    <citation type="submission" date="2019-08" db="EMBL/GenBank/DDBJ databases">
        <title>The genome of the soybean aphid Biotype 1, its phylome, world population structure and adaptation to the North American continent.</title>
        <authorList>
            <person name="Giordano R."/>
            <person name="Donthu R.K."/>
            <person name="Hernandez A.G."/>
            <person name="Wright C.L."/>
            <person name="Zimin A.V."/>
        </authorList>
    </citation>
    <scope>NUCLEOTIDE SEQUENCE [LARGE SCALE GENOMIC DNA]</scope>
    <source>
        <tissue evidence="14">Whole aphids</tissue>
    </source>
</reference>
<comment type="pathway">
    <text evidence="2">Protein modification; protein sumoylation.</text>
</comment>
<dbReference type="PANTHER" id="PTHR21330:SF1">
    <property type="entry name" value="E3 SUMO-PROTEIN LIGASE NSE2"/>
    <property type="match status" value="1"/>
</dbReference>
<evidence type="ECO:0000256" key="10">
    <source>
        <dbReference type="ARBA" id="ARBA00023242"/>
    </source>
</evidence>
<sequence length="442" mass="50673">MASNETSDGKRRSLNYEDLDVYGKLEVKLKARNKVTRSDKIHLPCAHDEDTDLSDILDNIPSVRPNKHLQDNAQSVSSLMDNIRKVKRTSELEIDFTIDEGRNEHDEVSQTIARLRQQSEKLFKRIIHTQVAFNECLSSMDNLENKEHLKNHIKLIEKTCKFDRGVESVIRCNKDTLEKHIDKNLKIENVEEFKNAYNELAQGILSTIYNAGVKTSKNHEHLLAIKQFNIPAEAEDGLVAKELIIGKLDPYTRQPIIKPVRNKICNHIYDQESVNQMFQSKLFVSCPYIGCTNKRFTKADLLFDLNLSMEIQIFMKSVENAKICNAYNELAQGILSTIYNAGVKTSKNHEHLLAIKQFNIPAEAEDGLVAKELIIGKLDPYTRQPIIKPVRNKICNHIYDQESVNQMFQSKLFVSCPYIGCTNKRFTKADLLFDLNLSMESD</sequence>